<keyword evidence="3 4" id="KW-0418">Kinase</keyword>
<dbReference type="Pfam" id="PF00294">
    <property type="entry name" value="PfkB"/>
    <property type="match status" value="2"/>
</dbReference>
<evidence type="ECO:0000259" key="5">
    <source>
        <dbReference type="Pfam" id="PF00294"/>
    </source>
</evidence>
<comment type="caution">
    <text evidence="6">The sequence shown here is derived from an EMBL/GenBank/DDBJ whole genome shotgun (WGS) entry which is preliminary data.</text>
</comment>
<name>A0ABQ3JDH8_9PSEU</name>
<evidence type="ECO:0000256" key="4">
    <source>
        <dbReference type="RuleBase" id="RU003704"/>
    </source>
</evidence>
<dbReference type="GO" id="GO:0016301">
    <property type="term" value="F:kinase activity"/>
    <property type="evidence" value="ECO:0007669"/>
    <property type="project" value="UniProtKB-KW"/>
</dbReference>
<evidence type="ECO:0000313" key="6">
    <source>
        <dbReference type="EMBL" id="GHF18805.1"/>
    </source>
</evidence>
<dbReference type="InterPro" id="IPR029056">
    <property type="entry name" value="Ribokinase-like"/>
</dbReference>
<dbReference type="InterPro" id="IPR002173">
    <property type="entry name" value="Carboh/pur_kinase_PfkB_CS"/>
</dbReference>
<dbReference type="PROSITE" id="PS00584">
    <property type="entry name" value="PFKB_KINASES_2"/>
    <property type="match status" value="1"/>
</dbReference>
<dbReference type="PANTHER" id="PTHR42774">
    <property type="entry name" value="PHOSPHOTRANSFERASE SYSTEM TRANSPORT PROTEIN"/>
    <property type="match status" value="1"/>
</dbReference>
<feature type="domain" description="Carbohydrate kinase PfkB" evidence="5">
    <location>
        <begin position="161"/>
        <end position="291"/>
    </location>
</feature>
<dbReference type="PRINTS" id="PR00990">
    <property type="entry name" value="RIBOKINASE"/>
</dbReference>
<feature type="domain" description="Carbohydrate kinase PfkB" evidence="5">
    <location>
        <begin position="33"/>
        <end position="117"/>
    </location>
</feature>
<dbReference type="EMBL" id="BNAU01000008">
    <property type="protein sequence ID" value="GHF18805.1"/>
    <property type="molecule type" value="Genomic_DNA"/>
</dbReference>
<dbReference type="Gene3D" id="3.40.1190.20">
    <property type="match status" value="1"/>
</dbReference>
<dbReference type="PANTHER" id="PTHR42774:SF3">
    <property type="entry name" value="KETOHEXOKINASE"/>
    <property type="match status" value="1"/>
</dbReference>
<proteinExistence type="inferred from homology"/>
<evidence type="ECO:0000313" key="7">
    <source>
        <dbReference type="Proteomes" id="UP000605897"/>
    </source>
</evidence>
<reference evidence="7" key="1">
    <citation type="journal article" date="2019" name="Int. J. Syst. Evol. Microbiol.">
        <title>The Global Catalogue of Microorganisms (GCM) 10K type strain sequencing project: providing services to taxonomists for standard genome sequencing and annotation.</title>
        <authorList>
            <consortium name="The Broad Institute Genomics Platform"/>
            <consortium name="The Broad Institute Genome Sequencing Center for Infectious Disease"/>
            <person name="Wu L."/>
            <person name="Ma J."/>
        </authorList>
    </citation>
    <scope>NUCLEOTIDE SEQUENCE [LARGE SCALE GENOMIC DNA]</scope>
    <source>
        <strain evidence="7">CGMCC 4.7677</strain>
    </source>
</reference>
<sequence>MTGMAAEPVDVFCAGTVFFDVVLTGLRGFPALGTEVRAPGMGSSPGGIANLAVALSRLGLSTSLAAMFGTDAYGDYCWEVLSAHEGVDLGRSLRFPGWHSPVTVSLVVDGERTMVTHAHDGPVPLDTAIGRPPRARAYFVHLGTEEQNWLRFARESGGLVFADIGWELSAACREQALDQLRHCDVFLPNRDEALALTGQRTVEAALRELVRHVPLVVITCGADGVVAADRASGEVVSVPALPVEAIDTTGAGDVFAAAFVLGTLSGWATPERVRFATLCASLSVRQFGGSLAAPGWHDIATWWREADEELRQDYAFVAGLLPSHRLVPVRRASATLAAVSGRAEPAR</sequence>
<comment type="similarity">
    <text evidence="1 4">Belongs to the carbohydrate kinase PfkB family.</text>
</comment>
<gene>
    <name evidence="6" type="ORF">GCM10017786_60700</name>
</gene>
<dbReference type="Proteomes" id="UP000605897">
    <property type="component" value="Unassembled WGS sequence"/>
</dbReference>
<dbReference type="SUPFAM" id="SSF53613">
    <property type="entry name" value="Ribokinase-like"/>
    <property type="match status" value="1"/>
</dbReference>
<evidence type="ECO:0000256" key="2">
    <source>
        <dbReference type="ARBA" id="ARBA00022679"/>
    </source>
</evidence>
<evidence type="ECO:0000256" key="3">
    <source>
        <dbReference type="ARBA" id="ARBA00022777"/>
    </source>
</evidence>
<protein>
    <submittedName>
        <fullName evidence="6">Carbohydrate kinase</fullName>
    </submittedName>
</protein>
<keyword evidence="2 4" id="KW-0808">Transferase</keyword>
<dbReference type="InterPro" id="IPR052562">
    <property type="entry name" value="Ketohexokinase-related"/>
</dbReference>
<organism evidence="6 7">
    <name type="scientific">Amycolatopsis deserti</name>
    <dbReference type="NCBI Taxonomy" id="185696"/>
    <lineage>
        <taxon>Bacteria</taxon>
        <taxon>Bacillati</taxon>
        <taxon>Actinomycetota</taxon>
        <taxon>Actinomycetes</taxon>
        <taxon>Pseudonocardiales</taxon>
        <taxon>Pseudonocardiaceae</taxon>
        <taxon>Amycolatopsis</taxon>
    </lineage>
</organism>
<keyword evidence="7" id="KW-1185">Reference proteome</keyword>
<accession>A0ABQ3JDH8</accession>
<dbReference type="InterPro" id="IPR011611">
    <property type="entry name" value="PfkB_dom"/>
</dbReference>
<dbReference type="InterPro" id="IPR002139">
    <property type="entry name" value="Ribo/fructo_kinase"/>
</dbReference>
<evidence type="ECO:0000256" key="1">
    <source>
        <dbReference type="ARBA" id="ARBA00010688"/>
    </source>
</evidence>